<sequence length="1082" mass="119715">MRIKIYLLLCLLANFGQAAAAQNLTLNVTNVKFQQVVREIEGHSKYRFVYDPNEIDNGALYTINVTEESIDVVLKQLFKNGNLKYQTFENTIVVKRKDGDINNVPQENIIVTILDENSKPMPGVTLRIKNKPNVFGTNDEGKATLAGVAVGDILIVNYIGYKTKEIKLDGANVNLRLEPDLSNLDEIVIVGYGTSTNRNNVGSISSITSKDLENQPVIDPLAALQGRSTGLMISSNSGLPGGGYNVQLRGANSLTNGNNPLYIIDGVPFADDNMNQFIAANGRQSALALINPKDIERVDILKDADATAIYGSRGANGVILITTKKGQSGSLKVDFGTSLGVSTAVKTLEMLNTQQFLALRTEAFANDNNTPTLTNAPDLLTWKSTDYTDWQDKLFGHSAPFGNYQLSVAGGTDQIKYLFSGNYTNQGEPLPGNKAYNRVNGLFNITSQSKNSKFKLNASVNYALDKNNTVPTDLAQYYNLAPNYYLHNPDGSYYWFGTSLQNPYAYMERTSISKSKSLLANTTASYQIIPELEAKVSFGYNLKKMDQLQMLPSTGFNPALATGPQAAYGFSDYNSFIVEPQLNYNKSFGRHDVKVLLGGTWQRSENEGHYLFGTNYASDSQLENMAAAGTLRVNSFSFADYRYQSFFGRINYAFDNKYLLNLSARRDGSSRFGPENKYGNFGAIGAGWIFSNEDFLKDHKILSFGKLRASIGLTGSDQIGNYSYLDTWNSSSFPYQTIVGLTPARVFNPFYGWEENTKREIGLELGFLKDKLFLNTTYYNNRSGNQLVDITLSPQTGYSSYTGNMPALIQNSGWEFDVTSTNINQKDFKWTSSINLSIPTNKLLEYPNLAQSVDANKYIIGESTRIARGFQFTGVDPATGVAQFLDKNGDNALTTADYVTLGNIMPELYGGINNNFSYKGLSFNFLFQFVKQEGPGLAYGPLAGNLGGLTNFDVSVLNRWKKPGDITDIPRASTLTSSLAYARYVSNYRYSTAAWEDASFIRLKNVSLSYDISKWTEKISIKRASINFNAQNLFTWTSFRGLDPEIQGFDRTFVSGVNPYGSVKTSSTPTMRTFTFGLQATF</sequence>
<feature type="domain" description="TonB-dependent receptor plug" evidence="9">
    <location>
        <begin position="198"/>
        <end position="318"/>
    </location>
</feature>
<proteinExistence type="inferred from homology"/>
<dbReference type="Proteomes" id="UP000199666">
    <property type="component" value="Unassembled WGS sequence"/>
</dbReference>
<name>A0A1I2VP94_9SPHI</name>
<keyword evidence="8" id="KW-0732">Signal</keyword>
<keyword evidence="3 7" id="KW-1134">Transmembrane beta strand</keyword>
<dbReference type="STRING" id="414048.SAMN04489864_103161"/>
<comment type="subcellular location">
    <subcellularLocation>
        <location evidence="1 7">Cell outer membrane</location>
        <topology evidence="1 7">Multi-pass membrane protein</topology>
    </subcellularLocation>
</comment>
<evidence type="ECO:0000256" key="5">
    <source>
        <dbReference type="ARBA" id="ARBA00023136"/>
    </source>
</evidence>
<evidence type="ECO:0000256" key="8">
    <source>
        <dbReference type="SAM" id="SignalP"/>
    </source>
</evidence>
<evidence type="ECO:0000313" key="10">
    <source>
        <dbReference type="EMBL" id="SFG90982.1"/>
    </source>
</evidence>
<protein>
    <submittedName>
        <fullName evidence="10">TonB-linked outer membrane protein, SusC/RagA family</fullName>
    </submittedName>
</protein>
<dbReference type="RefSeq" id="WP_090992677.1">
    <property type="nucleotide sequence ID" value="NZ_FOPP01000003.1"/>
</dbReference>
<dbReference type="Pfam" id="PF07715">
    <property type="entry name" value="Plug"/>
    <property type="match status" value="1"/>
</dbReference>
<dbReference type="Gene3D" id="2.170.130.10">
    <property type="entry name" value="TonB-dependent receptor, plug domain"/>
    <property type="match status" value="1"/>
</dbReference>
<keyword evidence="5 7" id="KW-0472">Membrane</keyword>
<reference evidence="10 11" key="1">
    <citation type="submission" date="2016-10" db="EMBL/GenBank/DDBJ databases">
        <authorList>
            <person name="de Groot N.N."/>
        </authorList>
    </citation>
    <scope>NUCLEOTIDE SEQUENCE [LARGE SCALE GENOMIC DNA]</scope>
    <source>
        <strain evidence="10 11">DSM 18684</strain>
    </source>
</reference>
<dbReference type="SUPFAM" id="SSF56935">
    <property type="entry name" value="Porins"/>
    <property type="match status" value="1"/>
</dbReference>
<keyword evidence="11" id="KW-1185">Reference proteome</keyword>
<comment type="similarity">
    <text evidence="7">Belongs to the TonB-dependent receptor family.</text>
</comment>
<keyword evidence="2 7" id="KW-0813">Transport</keyword>
<keyword evidence="4 7" id="KW-0812">Transmembrane</keyword>
<evidence type="ECO:0000256" key="1">
    <source>
        <dbReference type="ARBA" id="ARBA00004571"/>
    </source>
</evidence>
<dbReference type="GO" id="GO:0009279">
    <property type="term" value="C:cell outer membrane"/>
    <property type="evidence" value="ECO:0007669"/>
    <property type="project" value="UniProtKB-SubCell"/>
</dbReference>
<dbReference type="InterPro" id="IPR037066">
    <property type="entry name" value="Plug_dom_sf"/>
</dbReference>
<dbReference type="Gene3D" id="2.40.170.20">
    <property type="entry name" value="TonB-dependent receptor, beta-barrel domain"/>
    <property type="match status" value="1"/>
</dbReference>
<dbReference type="AlphaFoldDB" id="A0A1I2VP94"/>
<organism evidence="10 11">
    <name type="scientific">Pedobacter insulae</name>
    <dbReference type="NCBI Taxonomy" id="414048"/>
    <lineage>
        <taxon>Bacteria</taxon>
        <taxon>Pseudomonadati</taxon>
        <taxon>Bacteroidota</taxon>
        <taxon>Sphingobacteriia</taxon>
        <taxon>Sphingobacteriales</taxon>
        <taxon>Sphingobacteriaceae</taxon>
        <taxon>Pedobacter</taxon>
    </lineage>
</organism>
<accession>A0A1I2VP94</accession>
<evidence type="ECO:0000256" key="3">
    <source>
        <dbReference type="ARBA" id="ARBA00022452"/>
    </source>
</evidence>
<feature type="chain" id="PRO_5011560850" evidence="8">
    <location>
        <begin position="21"/>
        <end position="1082"/>
    </location>
</feature>
<evidence type="ECO:0000259" key="9">
    <source>
        <dbReference type="Pfam" id="PF07715"/>
    </source>
</evidence>
<dbReference type="InterPro" id="IPR018247">
    <property type="entry name" value="EF_Hand_1_Ca_BS"/>
</dbReference>
<feature type="signal peptide" evidence="8">
    <location>
        <begin position="1"/>
        <end position="20"/>
    </location>
</feature>
<evidence type="ECO:0000256" key="2">
    <source>
        <dbReference type="ARBA" id="ARBA00022448"/>
    </source>
</evidence>
<evidence type="ECO:0000256" key="4">
    <source>
        <dbReference type="ARBA" id="ARBA00022692"/>
    </source>
</evidence>
<dbReference type="InterPro" id="IPR023996">
    <property type="entry name" value="TonB-dep_OMP_SusC/RagA"/>
</dbReference>
<dbReference type="NCBIfam" id="TIGR04057">
    <property type="entry name" value="SusC_RagA_signa"/>
    <property type="match status" value="1"/>
</dbReference>
<dbReference type="InterPro" id="IPR036942">
    <property type="entry name" value="Beta-barrel_TonB_sf"/>
</dbReference>
<evidence type="ECO:0000256" key="6">
    <source>
        <dbReference type="ARBA" id="ARBA00023237"/>
    </source>
</evidence>
<dbReference type="EMBL" id="FOPP01000003">
    <property type="protein sequence ID" value="SFG90982.1"/>
    <property type="molecule type" value="Genomic_DNA"/>
</dbReference>
<evidence type="ECO:0000256" key="7">
    <source>
        <dbReference type="PROSITE-ProRule" id="PRU01360"/>
    </source>
</evidence>
<dbReference type="SUPFAM" id="SSF49464">
    <property type="entry name" value="Carboxypeptidase regulatory domain-like"/>
    <property type="match status" value="1"/>
</dbReference>
<evidence type="ECO:0000313" key="11">
    <source>
        <dbReference type="Proteomes" id="UP000199666"/>
    </source>
</evidence>
<dbReference type="InterPro" id="IPR012910">
    <property type="entry name" value="Plug_dom"/>
</dbReference>
<dbReference type="InterPro" id="IPR023997">
    <property type="entry name" value="TonB-dep_OMP_SusC/RagA_CS"/>
</dbReference>
<dbReference type="InterPro" id="IPR039426">
    <property type="entry name" value="TonB-dep_rcpt-like"/>
</dbReference>
<dbReference type="NCBIfam" id="TIGR04056">
    <property type="entry name" value="OMP_RagA_SusC"/>
    <property type="match status" value="1"/>
</dbReference>
<dbReference type="InterPro" id="IPR008969">
    <property type="entry name" value="CarboxyPept-like_regulatory"/>
</dbReference>
<dbReference type="PROSITE" id="PS00018">
    <property type="entry name" value="EF_HAND_1"/>
    <property type="match status" value="1"/>
</dbReference>
<dbReference type="OrthoDB" id="9768177at2"/>
<keyword evidence="6 7" id="KW-0998">Cell outer membrane</keyword>
<dbReference type="PROSITE" id="PS52016">
    <property type="entry name" value="TONB_DEPENDENT_REC_3"/>
    <property type="match status" value="1"/>
</dbReference>
<dbReference type="Pfam" id="PF13715">
    <property type="entry name" value="CarbopepD_reg_2"/>
    <property type="match status" value="1"/>
</dbReference>
<gene>
    <name evidence="10" type="ORF">SAMN04489864_103161</name>
</gene>